<sequence length="92" mass="10749">MRTVIFLRGCVPNISNNADRYIRYRVEDIRYRVEDIKARINELFQGSWGGRRERERDESSAKESAADGEKKPEDVLVREAGMKLEVRFSISL</sequence>
<feature type="region of interest" description="Disordered" evidence="1">
    <location>
        <begin position="49"/>
        <end position="72"/>
    </location>
</feature>
<dbReference type="AlphaFoldDB" id="A0A022Q8H5"/>
<keyword evidence="3" id="KW-1185">Reference proteome</keyword>
<accession>A0A022Q8H5</accession>
<gene>
    <name evidence="2" type="ORF">MIMGU_mgv11b023993mg</name>
</gene>
<reference evidence="2 3" key="1">
    <citation type="journal article" date="2013" name="Proc. Natl. Acad. Sci. U.S.A.">
        <title>Fine-scale variation in meiotic recombination in Mimulus inferred from population shotgun sequencing.</title>
        <authorList>
            <person name="Hellsten U."/>
            <person name="Wright K.M."/>
            <person name="Jenkins J."/>
            <person name="Shu S."/>
            <person name="Yuan Y."/>
            <person name="Wessler S.R."/>
            <person name="Schmutz J."/>
            <person name="Willis J.H."/>
            <person name="Rokhsar D.S."/>
        </authorList>
    </citation>
    <scope>NUCLEOTIDE SEQUENCE [LARGE SCALE GENOMIC DNA]</scope>
    <source>
        <strain evidence="3">cv. DUN x IM62</strain>
    </source>
</reference>
<organism evidence="2 3">
    <name type="scientific">Erythranthe guttata</name>
    <name type="common">Yellow monkey flower</name>
    <name type="synonym">Mimulus guttatus</name>
    <dbReference type="NCBI Taxonomy" id="4155"/>
    <lineage>
        <taxon>Eukaryota</taxon>
        <taxon>Viridiplantae</taxon>
        <taxon>Streptophyta</taxon>
        <taxon>Embryophyta</taxon>
        <taxon>Tracheophyta</taxon>
        <taxon>Spermatophyta</taxon>
        <taxon>Magnoliopsida</taxon>
        <taxon>eudicotyledons</taxon>
        <taxon>Gunneridae</taxon>
        <taxon>Pentapetalae</taxon>
        <taxon>asterids</taxon>
        <taxon>lamiids</taxon>
        <taxon>Lamiales</taxon>
        <taxon>Phrymaceae</taxon>
        <taxon>Erythranthe</taxon>
    </lineage>
</organism>
<evidence type="ECO:0000256" key="1">
    <source>
        <dbReference type="SAM" id="MobiDB-lite"/>
    </source>
</evidence>
<dbReference type="EMBL" id="KI632098">
    <property type="protein sequence ID" value="EYU24937.1"/>
    <property type="molecule type" value="Genomic_DNA"/>
</dbReference>
<protein>
    <submittedName>
        <fullName evidence="2">Uncharacterized protein</fullName>
    </submittedName>
</protein>
<dbReference type="Proteomes" id="UP000030748">
    <property type="component" value="Unassembled WGS sequence"/>
</dbReference>
<proteinExistence type="predicted"/>
<feature type="compositionally biased region" description="Basic and acidic residues" evidence="1">
    <location>
        <begin position="50"/>
        <end position="72"/>
    </location>
</feature>
<evidence type="ECO:0000313" key="2">
    <source>
        <dbReference type="EMBL" id="EYU24937.1"/>
    </source>
</evidence>
<evidence type="ECO:0000313" key="3">
    <source>
        <dbReference type="Proteomes" id="UP000030748"/>
    </source>
</evidence>
<name>A0A022Q8H5_ERYGU</name>